<dbReference type="PANTHER" id="PTHR44591">
    <property type="entry name" value="STRESS RESPONSE REGULATOR PROTEIN 1"/>
    <property type="match status" value="1"/>
</dbReference>
<accession>A0ABV0GH40</accession>
<evidence type="ECO:0000259" key="3">
    <source>
        <dbReference type="PROSITE" id="PS50110"/>
    </source>
</evidence>
<dbReference type="InterPro" id="IPR011006">
    <property type="entry name" value="CheY-like_superfamily"/>
</dbReference>
<reference evidence="4 5" key="1">
    <citation type="submission" date="2024-05" db="EMBL/GenBank/DDBJ databases">
        <title>Roseateles sp. 2.12 16S ribosomal RNA gene Genome sequencing and assembly.</title>
        <authorList>
            <person name="Woo H."/>
        </authorList>
    </citation>
    <scope>NUCLEOTIDE SEQUENCE [LARGE SCALE GENOMIC DNA]</scope>
    <source>
        <strain evidence="4 5">2.12</strain>
    </source>
</reference>
<gene>
    <name evidence="4" type="ORF">ABDJ40_16500</name>
</gene>
<evidence type="ECO:0000256" key="2">
    <source>
        <dbReference type="PROSITE-ProRule" id="PRU00169"/>
    </source>
</evidence>
<dbReference type="Gene3D" id="3.40.50.2300">
    <property type="match status" value="1"/>
</dbReference>
<evidence type="ECO:0000313" key="4">
    <source>
        <dbReference type="EMBL" id="MEO3714367.1"/>
    </source>
</evidence>
<comment type="caution">
    <text evidence="4">The sequence shown here is derived from an EMBL/GenBank/DDBJ whole genome shotgun (WGS) entry which is preliminary data.</text>
</comment>
<name>A0ABV0GH40_9BURK</name>
<protein>
    <submittedName>
        <fullName evidence="4">Response regulator</fullName>
    </submittedName>
</protein>
<dbReference type="SUPFAM" id="SSF52172">
    <property type="entry name" value="CheY-like"/>
    <property type="match status" value="1"/>
</dbReference>
<dbReference type="PANTHER" id="PTHR44591:SF23">
    <property type="entry name" value="CHEY SUBFAMILY"/>
    <property type="match status" value="1"/>
</dbReference>
<evidence type="ECO:0000256" key="1">
    <source>
        <dbReference type="ARBA" id="ARBA00022553"/>
    </source>
</evidence>
<feature type="domain" description="Response regulatory" evidence="3">
    <location>
        <begin position="20"/>
        <end position="137"/>
    </location>
</feature>
<dbReference type="Pfam" id="PF00072">
    <property type="entry name" value="Response_reg"/>
    <property type="match status" value="1"/>
</dbReference>
<dbReference type="InterPro" id="IPR050595">
    <property type="entry name" value="Bact_response_regulator"/>
</dbReference>
<organism evidence="4 5">
    <name type="scientific">Roseateles flavus</name>
    <dbReference type="NCBI Taxonomy" id="3149041"/>
    <lineage>
        <taxon>Bacteria</taxon>
        <taxon>Pseudomonadati</taxon>
        <taxon>Pseudomonadota</taxon>
        <taxon>Betaproteobacteria</taxon>
        <taxon>Burkholderiales</taxon>
        <taxon>Sphaerotilaceae</taxon>
        <taxon>Roseateles</taxon>
    </lineage>
</organism>
<keyword evidence="1 2" id="KW-0597">Phosphoprotein</keyword>
<feature type="modified residue" description="4-aspartylphosphate" evidence="2">
    <location>
        <position position="70"/>
    </location>
</feature>
<dbReference type="Proteomes" id="UP001462640">
    <property type="component" value="Unassembled WGS sequence"/>
</dbReference>
<proteinExistence type="predicted"/>
<keyword evidence="5" id="KW-1185">Reference proteome</keyword>
<dbReference type="InterPro" id="IPR001789">
    <property type="entry name" value="Sig_transdc_resp-reg_receiver"/>
</dbReference>
<sequence>MTASMMPDSAPDAAASELPRLLYVEDNPINMLIVEELVNKRGGITLFGAETVAEGLQQAAKLQPRLILVDMQLPDGDGHQLLQALRAGASTATIPCVALSANAMPEDVRRATEAGFADYWTKPIDFKIFLAGLDRFYGAR</sequence>
<dbReference type="PROSITE" id="PS50110">
    <property type="entry name" value="RESPONSE_REGULATORY"/>
    <property type="match status" value="1"/>
</dbReference>
<dbReference type="SMART" id="SM00448">
    <property type="entry name" value="REC"/>
    <property type="match status" value="1"/>
</dbReference>
<evidence type="ECO:0000313" key="5">
    <source>
        <dbReference type="Proteomes" id="UP001462640"/>
    </source>
</evidence>
<dbReference type="EMBL" id="JBDPZC010000007">
    <property type="protein sequence ID" value="MEO3714367.1"/>
    <property type="molecule type" value="Genomic_DNA"/>
</dbReference>
<dbReference type="RefSeq" id="WP_347611470.1">
    <property type="nucleotide sequence ID" value="NZ_JBDPZC010000007.1"/>
</dbReference>